<dbReference type="PATRIC" id="fig|742737.3.peg.1276"/>
<accession>G5ICT2</accession>
<evidence type="ECO:0000313" key="4">
    <source>
        <dbReference type="Proteomes" id="UP000005384"/>
    </source>
</evidence>
<protein>
    <recommendedName>
        <fullName evidence="5">Cell wall-binding repeat protein</fullName>
    </recommendedName>
</protein>
<dbReference type="SUPFAM" id="SSF69360">
    <property type="entry name" value="Cell wall binding repeat"/>
    <property type="match status" value="1"/>
</dbReference>
<feature type="chain" id="PRO_5003478677" description="Cell wall-binding repeat protein" evidence="2">
    <location>
        <begin position="26"/>
        <end position="237"/>
    </location>
</feature>
<comment type="caution">
    <text evidence="3">The sequence shown here is derived from an EMBL/GenBank/DDBJ whole genome shotgun (WGS) entry which is preliminary data.</text>
</comment>
<feature type="signal peptide" evidence="2">
    <location>
        <begin position="1"/>
        <end position="25"/>
    </location>
</feature>
<evidence type="ECO:0000256" key="1">
    <source>
        <dbReference type="ARBA" id="ARBA00022737"/>
    </source>
</evidence>
<keyword evidence="4" id="KW-1185">Reference proteome</keyword>
<dbReference type="Pfam" id="PF19085">
    <property type="entry name" value="Choline_bind_2"/>
    <property type="match status" value="1"/>
</dbReference>
<evidence type="ECO:0000256" key="2">
    <source>
        <dbReference type="SAM" id="SignalP"/>
    </source>
</evidence>
<dbReference type="RefSeq" id="WP_006779252.1">
    <property type="nucleotide sequence ID" value="NZ_CP040506.1"/>
</dbReference>
<dbReference type="Gene3D" id="2.10.270.10">
    <property type="entry name" value="Cholin Binding"/>
    <property type="match status" value="1"/>
</dbReference>
<dbReference type="EMBL" id="ADLN01000012">
    <property type="protein sequence ID" value="EHI60703.1"/>
    <property type="molecule type" value="Genomic_DNA"/>
</dbReference>
<evidence type="ECO:0000313" key="3">
    <source>
        <dbReference type="EMBL" id="EHI60703.1"/>
    </source>
</evidence>
<dbReference type="AlphaFoldDB" id="G5ICT2"/>
<organism evidence="3 4">
    <name type="scientific">Hungatella hathewayi WAL-18680</name>
    <dbReference type="NCBI Taxonomy" id="742737"/>
    <lineage>
        <taxon>Bacteria</taxon>
        <taxon>Bacillati</taxon>
        <taxon>Bacillota</taxon>
        <taxon>Clostridia</taxon>
        <taxon>Lachnospirales</taxon>
        <taxon>Lachnospiraceae</taxon>
        <taxon>Hungatella</taxon>
    </lineage>
</organism>
<keyword evidence="1" id="KW-0677">Repeat</keyword>
<reference evidence="3 4" key="1">
    <citation type="submission" date="2011-08" db="EMBL/GenBank/DDBJ databases">
        <title>The Genome Sequence of Clostridium hathewayi WAL-18680.</title>
        <authorList>
            <consortium name="The Broad Institute Genome Sequencing Platform"/>
            <person name="Earl A."/>
            <person name="Ward D."/>
            <person name="Feldgarden M."/>
            <person name="Gevers D."/>
            <person name="Finegold S.M."/>
            <person name="Summanen P.H."/>
            <person name="Molitoris D.R."/>
            <person name="Song M."/>
            <person name="Daigneault M."/>
            <person name="Allen-Vercoe E."/>
            <person name="Young S.K."/>
            <person name="Zeng Q."/>
            <person name="Gargeya S."/>
            <person name="Fitzgerald M."/>
            <person name="Haas B."/>
            <person name="Abouelleil A."/>
            <person name="Alvarado L."/>
            <person name="Arachchi H.M."/>
            <person name="Berlin A."/>
            <person name="Brown A."/>
            <person name="Chapman S.B."/>
            <person name="Chen Z."/>
            <person name="Dunbar C."/>
            <person name="Freedman E."/>
            <person name="Gearin G."/>
            <person name="Gellesch M."/>
            <person name="Goldberg J."/>
            <person name="Griggs A."/>
            <person name="Gujja S."/>
            <person name="Heiman D."/>
            <person name="Howarth C."/>
            <person name="Larson L."/>
            <person name="Lui A."/>
            <person name="MacDonald P.J.P."/>
            <person name="Montmayeur A."/>
            <person name="Murphy C."/>
            <person name="Neiman D."/>
            <person name="Pearson M."/>
            <person name="Priest M."/>
            <person name="Roberts A."/>
            <person name="Saif S."/>
            <person name="Shea T."/>
            <person name="Shenoy N."/>
            <person name="Sisk P."/>
            <person name="Stolte C."/>
            <person name="Sykes S."/>
            <person name="Wortman J."/>
            <person name="Nusbaum C."/>
            <person name="Birren B."/>
        </authorList>
    </citation>
    <scope>NUCLEOTIDE SEQUENCE [LARGE SCALE GENOMIC DNA]</scope>
    <source>
        <strain evidence="3 4">WAL-18680</strain>
    </source>
</reference>
<keyword evidence="2" id="KW-0732">Signal</keyword>
<evidence type="ECO:0008006" key="5">
    <source>
        <dbReference type="Google" id="ProtNLM"/>
    </source>
</evidence>
<dbReference type="HOGENOM" id="CLU_1169407_0_0_9"/>
<sequence length="237" mass="26985">MRRKQFWMGIAAAIISISASFTAFAGEWKQDNAGWWYDFGDTTYAKGGWQWVDGKCYYFTPEGYCLLNTTTPDGYTVDASGAWTVDGVVQVQAGGTDNQEAAGEVYQLGNMTFTKPADYRFETVQDTIWQLSKEDDSQILMISSSESEISDGMLSEEELGKRNDNFMLRNSGTWDSKEIVELTSGKWFAYVYSAETTRNGYHDKRYLRLKNNRVEMIILGSRDANMDKDGFLNQYVR</sequence>
<dbReference type="Proteomes" id="UP000005384">
    <property type="component" value="Unassembled WGS sequence"/>
</dbReference>
<proteinExistence type="predicted"/>
<name>G5ICT2_9FIRM</name>
<dbReference type="InterPro" id="IPR018337">
    <property type="entry name" value="Cell_wall/Cho-bd_repeat"/>
</dbReference>
<gene>
    <name evidence="3" type="ORF">HMPREF9473_01267</name>
</gene>